<dbReference type="InterPro" id="IPR045093">
    <property type="entry name" value="Cullin"/>
</dbReference>
<keyword evidence="6" id="KW-1185">Reference proteome</keyword>
<dbReference type="Gene3D" id="1.20.1310.10">
    <property type="entry name" value="Cullin Repeats"/>
    <property type="match status" value="3"/>
</dbReference>
<dbReference type="Gene3D" id="3.30.230.130">
    <property type="entry name" value="Cullin, Chain C, Domain 2"/>
    <property type="match status" value="1"/>
</dbReference>
<dbReference type="InterPro" id="IPR036388">
    <property type="entry name" value="WH-like_DNA-bd_sf"/>
</dbReference>
<dbReference type="InterPro" id="IPR016158">
    <property type="entry name" value="Cullin_homology"/>
</dbReference>
<comment type="similarity">
    <text evidence="1 2 3">Belongs to the cullin family.</text>
</comment>
<evidence type="ECO:0000256" key="1">
    <source>
        <dbReference type="ARBA" id="ARBA00006019"/>
    </source>
</evidence>
<organism evidence="5 6">
    <name type="scientific">Tritrichomonas musculus</name>
    <dbReference type="NCBI Taxonomy" id="1915356"/>
    <lineage>
        <taxon>Eukaryota</taxon>
        <taxon>Metamonada</taxon>
        <taxon>Parabasalia</taxon>
        <taxon>Tritrichomonadida</taxon>
        <taxon>Tritrichomonadidae</taxon>
        <taxon>Tritrichomonas</taxon>
    </lineage>
</organism>
<dbReference type="Gene3D" id="1.10.10.10">
    <property type="entry name" value="Winged helix-like DNA-binding domain superfamily/Winged helix DNA-binding domain"/>
    <property type="match status" value="1"/>
</dbReference>
<dbReference type="InterPro" id="IPR059120">
    <property type="entry name" value="Cullin-like_AB"/>
</dbReference>
<comment type="caution">
    <text evidence="5">The sequence shown here is derived from an EMBL/GenBank/DDBJ whole genome shotgun (WGS) entry which is preliminary data.</text>
</comment>
<dbReference type="SUPFAM" id="SSF75632">
    <property type="entry name" value="Cullin homology domain"/>
    <property type="match status" value="1"/>
</dbReference>
<evidence type="ECO:0000313" key="6">
    <source>
        <dbReference type="Proteomes" id="UP001470230"/>
    </source>
</evidence>
<feature type="domain" description="Cullin family profile" evidence="4">
    <location>
        <begin position="532"/>
        <end position="728"/>
    </location>
</feature>
<sequence length="855" mass="98047">MKRNSQNSTIDDFFTASFSKKATKNSTSTGDQGSTIKNNNSNNLIIVKTASQKKVLKIEIPSLHKKEKGFDDQYYEKKFSDIGDSLINGIDTLFSGNFDQVNFTKLHNDVECYCRFKSSKNLFDEIIMPKMQEIISNFIEKLSAQYLDILKMAEIIQSFEESLSNFVKIILYLDRAYIFAHRINGFLSISDIIHNIIRKRFLDQINNDDNSDLTTRDIPTLNLILTQIKLQINIFRCNLDSADENDQNKMKSEISKKFTKVDGRFVKEPDENTSNYSIIHDNNEINNVDAGTQALSIVLKFIDDLGLYESNVEEELIKQTEEFYSKISQELKLSQFLDWLSIAQEKESELLEAGVKVSTINYILQSINKTALVDNQELLFGEEFQNAVNCRDDTIIQKLYSFFNNSDLRSIFTENLGKHFTYLAECIFNNDIKPQKQTENSPTKGRTIAASDKASRNFFLPEQSKDIIVNLIDLYSKVNKYVKKVFPEDTPVLSNVRSEFDHFFMRRSEVLAKLLARHFNKGLPIKKEEIEFFKMIHLKDIFEASYFFLITQRVLNWGHPSVDVSREKILIDYLKQISGTILVERLQTLVNDIEVSQKAEETINTIDIESHRPFKFRAVALNYQNMSNELFHDDVIYPPDIQDCLNAFKDSFIEEKKPNISKPQIHWSSKLSTVVGTFGNTKCQMTGDQALILLALQNKDKEKYTIDDLNEITGIVDDTISDNLAVMATKEAGFIVKAVDDAFIINPDASFDDDGTSKKKDKMIVFPSISSVIAQKEKVADESRIEEVKNNRIMCSIVAKMKAFKILSLSELFAKVKRDIGFEPSPEKFSSVVNSLVDKVILERINDKQLKYTTT</sequence>
<gene>
    <name evidence="5" type="ORF">M9Y10_017442</name>
</gene>
<dbReference type="PROSITE" id="PS50069">
    <property type="entry name" value="CULLIN_2"/>
    <property type="match status" value="1"/>
</dbReference>
<dbReference type="Proteomes" id="UP001470230">
    <property type="component" value="Unassembled WGS sequence"/>
</dbReference>
<dbReference type="InterPro" id="IPR016159">
    <property type="entry name" value="Cullin_repeat-like_dom_sf"/>
</dbReference>
<dbReference type="InterPro" id="IPR036317">
    <property type="entry name" value="Cullin_homology_sf"/>
</dbReference>
<dbReference type="Pfam" id="PF26557">
    <property type="entry name" value="Cullin_AB"/>
    <property type="match status" value="1"/>
</dbReference>
<dbReference type="PANTHER" id="PTHR11932">
    <property type="entry name" value="CULLIN"/>
    <property type="match status" value="1"/>
</dbReference>
<dbReference type="SUPFAM" id="SSF74788">
    <property type="entry name" value="Cullin repeat-like"/>
    <property type="match status" value="1"/>
</dbReference>
<proteinExistence type="inferred from homology"/>
<dbReference type="EMBL" id="JAPFFF010000023">
    <property type="protein sequence ID" value="KAK8852466.1"/>
    <property type="molecule type" value="Genomic_DNA"/>
</dbReference>
<evidence type="ECO:0000256" key="3">
    <source>
        <dbReference type="RuleBase" id="RU003829"/>
    </source>
</evidence>
<protein>
    <recommendedName>
        <fullName evidence="4">Cullin family profile domain-containing protein</fullName>
    </recommendedName>
</protein>
<evidence type="ECO:0000256" key="2">
    <source>
        <dbReference type="PROSITE-ProRule" id="PRU00330"/>
    </source>
</evidence>
<evidence type="ECO:0000313" key="5">
    <source>
        <dbReference type="EMBL" id="KAK8852466.1"/>
    </source>
</evidence>
<dbReference type="Pfam" id="PF00888">
    <property type="entry name" value="Cullin"/>
    <property type="match status" value="1"/>
</dbReference>
<name>A0ABR2HTQ9_9EUKA</name>
<accession>A0ABR2HTQ9</accession>
<evidence type="ECO:0000259" key="4">
    <source>
        <dbReference type="PROSITE" id="PS50069"/>
    </source>
</evidence>
<dbReference type="SUPFAM" id="SSF46785">
    <property type="entry name" value="Winged helix' DNA-binding domain"/>
    <property type="match status" value="1"/>
</dbReference>
<reference evidence="5 6" key="1">
    <citation type="submission" date="2024-04" db="EMBL/GenBank/DDBJ databases">
        <title>Tritrichomonas musculus Genome.</title>
        <authorList>
            <person name="Alves-Ferreira E."/>
            <person name="Grigg M."/>
            <person name="Lorenzi H."/>
            <person name="Galac M."/>
        </authorList>
    </citation>
    <scope>NUCLEOTIDE SEQUENCE [LARGE SCALE GENOMIC DNA]</scope>
    <source>
        <strain evidence="5 6">EAF2021</strain>
    </source>
</reference>
<dbReference type="InterPro" id="IPR036390">
    <property type="entry name" value="WH_DNA-bd_sf"/>
</dbReference>
<dbReference type="InterPro" id="IPR001373">
    <property type="entry name" value="Cullin_N"/>
</dbReference>